<dbReference type="InterPro" id="IPR005302">
    <property type="entry name" value="MoCF_Sase_C"/>
</dbReference>
<dbReference type="InterPro" id="IPR052716">
    <property type="entry name" value="MOSC_domain"/>
</dbReference>
<dbReference type="KEGG" id="dpd:Deipe_1945"/>
<dbReference type="PATRIC" id="fig|937777.3.peg.1949"/>
<evidence type="ECO:0000313" key="2">
    <source>
        <dbReference type="EMBL" id="AFZ67448.1"/>
    </source>
</evidence>
<gene>
    <name evidence="2" type="ordered locus">Deipe_1945</name>
</gene>
<dbReference type="GO" id="GO:0003824">
    <property type="term" value="F:catalytic activity"/>
    <property type="evidence" value="ECO:0007669"/>
    <property type="project" value="InterPro"/>
</dbReference>
<dbReference type="STRING" id="937777.Deipe_1945"/>
<dbReference type="Proteomes" id="UP000010467">
    <property type="component" value="Chromosome"/>
</dbReference>
<dbReference type="EMBL" id="CP003382">
    <property type="protein sequence ID" value="AFZ67448.1"/>
    <property type="molecule type" value="Genomic_DNA"/>
</dbReference>
<dbReference type="RefSeq" id="WP_015235753.1">
    <property type="nucleotide sequence ID" value="NC_019793.1"/>
</dbReference>
<keyword evidence="3" id="KW-1185">Reference proteome</keyword>
<evidence type="ECO:0000259" key="1">
    <source>
        <dbReference type="PROSITE" id="PS51340"/>
    </source>
</evidence>
<proteinExistence type="predicted"/>
<accession>L0A0N0</accession>
<organism evidence="2 3">
    <name type="scientific">Deinococcus peraridilitoris (strain DSM 19664 / LMG 22246 / CIP 109416 / KR-200)</name>
    <dbReference type="NCBI Taxonomy" id="937777"/>
    <lineage>
        <taxon>Bacteria</taxon>
        <taxon>Thermotogati</taxon>
        <taxon>Deinococcota</taxon>
        <taxon>Deinococci</taxon>
        <taxon>Deinococcales</taxon>
        <taxon>Deinococcaceae</taxon>
        <taxon>Deinococcus</taxon>
    </lineage>
</organism>
<dbReference type="PROSITE" id="PS51340">
    <property type="entry name" value="MOSC"/>
    <property type="match status" value="1"/>
</dbReference>
<protein>
    <recommendedName>
        <fullName evidence="1">MOSC domain-containing protein</fullName>
    </recommendedName>
</protein>
<dbReference type="AlphaFoldDB" id="L0A0N0"/>
<sequence>MKTMAELLATLPRSGRLDWIGLRTARRAPVVGVSEVEVMVGLGLVGDHGRLMPPRLRALSAGPTEADKLQARAPANGTGGQGKRQVTLIQAEHLPVIAALAGVESVMPEQLRRNLVVSGINLLAFRDARFRVGEVLLEGTGGCHPCSRMEENLGEGGYNAVRGHGGITARVLEGGRIRLGDEVRPA</sequence>
<dbReference type="Pfam" id="PF03473">
    <property type="entry name" value="MOSC"/>
    <property type="match status" value="1"/>
</dbReference>
<feature type="domain" description="MOSC" evidence="1">
    <location>
        <begin position="28"/>
        <end position="186"/>
    </location>
</feature>
<dbReference type="GO" id="GO:0030151">
    <property type="term" value="F:molybdenum ion binding"/>
    <property type="evidence" value="ECO:0007669"/>
    <property type="project" value="InterPro"/>
</dbReference>
<dbReference type="InterPro" id="IPR011037">
    <property type="entry name" value="Pyrv_Knase-like_insert_dom_sf"/>
</dbReference>
<dbReference type="eggNOG" id="COG2258">
    <property type="taxonomic scope" value="Bacteria"/>
</dbReference>
<name>L0A0N0_DEIPD</name>
<evidence type="ECO:0000313" key="3">
    <source>
        <dbReference type="Proteomes" id="UP000010467"/>
    </source>
</evidence>
<dbReference type="Gene3D" id="2.40.33.20">
    <property type="entry name" value="PK beta-barrel domain-like"/>
    <property type="match status" value="1"/>
</dbReference>
<reference evidence="3" key="1">
    <citation type="submission" date="2012-03" db="EMBL/GenBank/DDBJ databases">
        <title>Complete sequence of chromosome of Deinococcus peraridilitoris DSM 19664.</title>
        <authorList>
            <person name="Lucas S."/>
            <person name="Copeland A."/>
            <person name="Lapidus A."/>
            <person name="Glavina del Rio T."/>
            <person name="Dalin E."/>
            <person name="Tice H."/>
            <person name="Bruce D."/>
            <person name="Goodwin L."/>
            <person name="Pitluck S."/>
            <person name="Peters L."/>
            <person name="Mikhailova N."/>
            <person name="Lu M."/>
            <person name="Kyrpides N."/>
            <person name="Mavromatis K."/>
            <person name="Ivanova N."/>
            <person name="Brettin T."/>
            <person name="Detter J.C."/>
            <person name="Han C."/>
            <person name="Larimer F."/>
            <person name="Land M."/>
            <person name="Hauser L."/>
            <person name="Markowitz V."/>
            <person name="Cheng J.-F."/>
            <person name="Hugenholtz P."/>
            <person name="Woyke T."/>
            <person name="Wu D."/>
            <person name="Pukall R."/>
            <person name="Steenblock K."/>
            <person name="Brambilla E."/>
            <person name="Klenk H.-P."/>
            <person name="Eisen J.A."/>
        </authorList>
    </citation>
    <scope>NUCLEOTIDE SEQUENCE [LARGE SCALE GENOMIC DNA]</scope>
    <source>
        <strain evidence="3">DSM 19664 / LMG 22246 / CIP 109416 / KR-200</strain>
    </source>
</reference>
<dbReference type="SUPFAM" id="SSF50800">
    <property type="entry name" value="PK beta-barrel domain-like"/>
    <property type="match status" value="1"/>
</dbReference>
<dbReference type="PANTHER" id="PTHR36930:SF1">
    <property type="entry name" value="MOSC DOMAIN-CONTAINING PROTEIN"/>
    <property type="match status" value="1"/>
</dbReference>
<dbReference type="HOGENOM" id="CLU_104911_2_0_0"/>
<dbReference type="GO" id="GO:0030170">
    <property type="term" value="F:pyridoxal phosphate binding"/>
    <property type="evidence" value="ECO:0007669"/>
    <property type="project" value="InterPro"/>
</dbReference>
<dbReference type="PANTHER" id="PTHR36930">
    <property type="entry name" value="METAL-SULFUR CLUSTER BIOSYNTHESIS PROTEINS YUAD-RELATED"/>
    <property type="match status" value="1"/>
</dbReference>